<accession>A0ABN7AMF0</accession>
<organism evidence="1 2">
    <name type="scientific">Nesidiocoris tenuis</name>
    <dbReference type="NCBI Taxonomy" id="355587"/>
    <lineage>
        <taxon>Eukaryota</taxon>
        <taxon>Metazoa</taxon>
        <taxon>Ecdysozoa</taxon>
        <taxon>Arthropoda</taxon>
        <taxon>Hexapoda</taxon>
        <taxon>Insecta</taxon>
        <taxon>Pterygota</taxon>
        <taxon>Neoptera</taxon>
        <taxon>Paraneoptera</taxon>
        <taxon>Hemiptera</taxon>
        <taxon>Heteroptera</taxon>
        <taxon>Panheteroptera</taxon>
        <taxon>Cimicomorpha</taxon>
        <taxon>Miridae</taxon>
        <taxon>Dicyphina</taxon>
        <taxon>Nesidiocoris</taxon>
    </lineage>
</organism>
<name>A0ABN7AMF0_9HEMI</name>
<proteinExistence type="predicted"/>
<evidence type="ECO:0000313" key="1">
    <source>
        <dbReference type="EMBL" id="BES92477.1"/>
    </source>
</evidence>
<sequence length="108" mass="12077">MQNLHFYFHLRADATRLASICLGCNLLFNLPGSGQFLPSPCNDLVAGEDCPIWRTRGCLFQIRRTHRPDVVAAAKLTPISIQASGWDVIHQQMSEIFFPHRKGGEGRG</sequence>
<dbReference type="EMBL" id="AP028911">
    <property type="protein sequence ID" value="BES92477.1"/>
    <property type="molecule type" value="Genomic_DNA"/>
</dbReference>
<reference evidence="1 2" key="1">
    <citation type="submission" date="2023-09" db="EMBL/GenBank/DDBJ databases">
        <title>Nesidiocoris tenuis whole genome shotgun sequence.</title>
        <authorList>
            <person name="Shibata T."/>
            <person name="Shimoda M."/>
            <person name="Kobayashi T."/>
            <person name="Uehara T."/>
        </authorList>
    </citation>
    <scope>NUCLEOTIDE SEQUENCE [LARGE SCALE GENOMIC DNA]</scope>
    <source>
        <strain evidence="1 2">Japan</strain>
    </source>
</reference>
<keyword evidence="2" id="KW-1185">Reference proteome</keyword>
<protein>
    <submittedName>
        <fullName evidence="1">Uncharacterized protein</fullName>
    </submittedName>
</protein>
<evidence type="ECO:0000313" key="2">
    <source>
        <dbReference type="Proteomes" id="UP001307889"/>
    </source>
</evidence>
<gene>
    <name evidence="1" type="ORF">NTJ_05287</name>
</gene>
<dbReference type="Proteomes" id="UP001307889">
    <property type="component" value="Chromosome 3"/>
</dbReference>